<protein>
    <submittedName>
        <fullName evidence="1">Uncharacterized protein</fullName>
    </submittedName>
</protein>
<organism evidence="1 2">
    <name type="scientific">Naganishia vaughanmartiniae</name>
    <dbReference type="NCBI Taxonomy" id="1424756"/>
    <lineage>
        <taxon>Eukaryota</taxon>
        <taxon>Fungi</taxon>
        <taxon>Dikarya</taxon>
        <taxon>Basidiomycota</taxon>
        <taxon>Agaricomycotina</taxon>
        <taxon>Tremellomycetes</taxon>
        <taxon>Filobasidiales</taxon>
        <taxon>Filobasidiaceae</taxon>
        <taxon>Naganishia</taxon>
    </lineage>
</organism>
<comment type="caution">
    <text evidence="1">The sequence shown here is derived from an EMBL/GenBank/DDBJ whole genome shotgun (WGS) entry which is preliminary data.</text>
</comment>
<evidence type="ECO:0000313" key="1">
    <source>
        <dbReference type="EMBL" id="KAJ9117548.1"/>
    </source>
</evidence>
<dbReference type="Proteomes" id="UP001243375">
    <property type="component" value="Unassembled WGS sequence"/>
</dbReference>
<evidence type="ECO:0000313" key="2">
    <source>
        <dbReference type="Proteomes" id="UP001243375"/>
    </source>
</evidence>
<name>A0ACC2X0L6_9TREE</name>
<gene>
    <name evidence="1" type="ORF">QFC22_004398</name>
</gene>
<reference evidence="1" key="1">
    <citation type="submission" date="2023-04" db="EMBL/GenBank/DDBJ databases">
        <title>Draft Genome sequencing of Naganishia species isolated from polar environments using Oxford Nanopore Technology.</title>
        <authorList>
            <person name="Leo P."/>
            <person name="Venkateswaran K."/>
        </authorList>
    </citation>
    <scope>NUCLEOTIDE SEQUENCE</scope>
    <source>
        <strain evidence="1">MNA-CCFEE 5425</strain>
    </source>
</reference>
<keyword evidence="2" id="KW-1185">Reference proteome</keyword>
<proteinExistence type="predicted"/>
<accession>A0ACC2X0L6</accession>
<sequence>MARVSRELDAPQDESWFPSEHPDHEEEEHNMMGFFNPPSMVGNRQTNAARQGNDNFHGGGQYPEAGNPLAALMQMFSGGAPLPGTTTGPPGAPRIRTFTLGNGAGGGGFISGATISIGGPPTLGRDEYGYIRDPWGEDPFGQARAGGQRSAEEAARDRFAAAGNEGFGFAEYRPEPGVHVTIEDLLSHFLGGMTGLGGNGSGSGHLGDYVLSDEGLDQVLEQLMNAAGEHNRPPPASDLVINGLPRIKLDQATLEFELGEEVIRIPCKFFTGGNEEHPAGNQESTSSSTQRQENQPEESAESASSTSRPPGAFPRPVSPTVDDHPDHPINTISYATNHSHTTTTSSNQHANPSPDRATRSEQPSPDHEDVRDVDRPHSAPPADTSAARFLSNLFEQPGGSPLSGNAHPRSPGPMGTASYFGRTSSPPQFIRNPSNPPFVPNRDFPSTSAPERESNHTSTVPRNESQENKDSVPPLSVSQPPNSEPNNTARTETPHPASEQNKHDQQAQQDPHEPIYPTVIPAEYRERQARREAMIREQEEQRSGRSEGESTDEHTVSAQIHRDYTTPD</sequence>
<dbReference type="EMBL" id="JASBWU010000012">
    <property type="protein sequence ID" value="KAJ9117548.1"/>
    <property type="molecule type" value="Genomic_DNA"/>
</dbReference>